<evidence type="ECO:0000256" key="4">
    <source>
        <dbReference type="ARBA" id="ARBA00022475"/>
    </source>
</evidence>
<protein>
    <submittedName>
        <fullName evidence="9">ABC transporter ATP-binding protein</fullName>
    </submittedName>
</protein>
<dbReference type="NCBIfam" id="TIGR01184">
    <property type="entry name" value="ntrCD"/>
    <property type="match status" value="1"/>
</dbReference>
<dbReference type="InterPro" id="IPR050166">
    <property type="entry name" value="ABC_transporter_ATP-bind"/>
</dbReference>
<evidence type="ECO:0000256" key="1">
    <source>
        <dbReference type="ARBA" id="ARBA00004202"/>
    </source>
</evidence>
<evidence type="ECO:0000256" key="6">
    <source>
        <dbReference type="ARBA" id="ARBA00022840"/>
    </source>
</evidence>
<evidence type="ECO:0000256" key="7">
    <source>
        <dbReference type="ARBA" id="ARBA00023136"/>
    </source>
</evidence>
<gene>
    <name evidence="9" type="ORF">GCM10023095_26310</name>
</gene>
<proteinExistence type="inferred from homology"/>
<dbReference type="PANTHER" id="PTHR42788">
    <property type="entry name" value="TAURINE IMPORT ATP-BINDING PROTEIN-RELATED"/>
    <property type="match status" value="1"/>
</dbReference>
<dbReference type="RefSeq" id="WP_345013880.1">
    <property type="nucleotide sequence ID" value="NZ_BAABFC010000019.1"/>
</dbReference>
<evidence type="ECO:0000313" key="9">
    <source>
        <dbReference type="EMBL" id="GAA4502122.1"/>
    </source>
</evidence>
<keyword evidence="7" id="KW-0472">Membrane</keyword>
<dbReference type="InterPro" id="IPR027417">
    <property type="entry name" value="P-loop_NTPase"/>
</dbReference>
<evidence type="ECO:0000256" key="2">
    <source>
        <dbReference type="ARBA" id="ARBA00005417"/>
    </source>
</evidence>
<dbReference type="SMART" id="SM00382">
    <property type="entry name" value="AAA"/>
    <property type="match status" value="1"/>
</dbReference>
<dbReference type="Pfam" id="PF00005">
    <property type="entry name" value="ABC_tran"/>
    <property type="match status" value="1"/>
</dbReference>
<feature type="domain" description="ABC transporter" evidence="8">
    <location>
        <begin position="6"/>
        <end position="239"/>
    </location>
</feature>
<keyword evidence="6 9" id="KW-0067">ATP-binding</keyword>
<evidence type="ECO:0000259" key="8">
    <source>
        <dbReference type="PROSITE" id="PS50893"/>
    </source>
</evidence>
<dbReference type="Gene3D" id="3.40.50.300">
    <property type="entry name" value="P-loop containing nucleotide triphosphate hydrolases"/>
    <property type="match status" value="1"/>
</dbReference>
<keyword evidence="3" id="KW-0813">Transport</keyword>
<dbReference type="EMBL" id="BAABFC010000019">
    <property type="protein sequence ID" value="GAA4502122.1"/>
    <property type="molecule type" value="Genomic_DNA"/>
</dbReference>
<dbReference type="PROSITE" id="PS50893">
    <property type="entry name" value="ABC_TRANSPORTER_2"/>
    <property type="match status" value="1"/>
</dbReference>
<evidence type="ECO:0000256" key="5">
    <source>
        <dbReference type="ARBA" id="ARBA00022741"/>
    </source>
</evidence>
<reference evidence="10" key="1">
    <citation type="journal article" date="2019" name="Int. J. Syst. Evol. Microbiol.">
        <title>The Global Catalogue of Microorganisms (GCM) 10K type strain sequencing project: providing services to taxonomists for standard genome sequencing and annotation.</title>
        <authorList>
            <consortium name="The Broad Institute Genomics Platform"/>
            <consortium name="The Broad Institute Genome Sequencing Center for Infectious Disease"/>
            <person name="Wu L."/>
            <person name="Ma J."/>
        </authorList>
    </citation>
    <scope>NUCLEOTIDE SEQUENCE [LARGE SCALE GENOMIC DNA]</scope>
    <source>
        <strain evidence="10">JCM 32226</strain>
    </source>
</reference>
<organism evidence="9 10">
    <name type="scientific">Pseudaeromonas paramecii</name>
    <dbReference type="NCBI Taxonomy" id="2138166"/>
    <lineage>
        <taxon>Bacteria</taxon>
        <taxon>Pseudomonadati</taxon>
        <taxon>Pseudomonadota</taxon>
        <taxon>Gammaproteobacteria</taxon>
        <taxon>Aeromonadales</taxon>
        <taxon>Aeromonadaceae</taxon>
        <taxon>Pseudaeromonas</taxon>
    </lineage>
</organism>
<dbReference type="PANTHER" id="PTHR42788:SF7">
    <property type="entry name" value="NITRATE ABC TRANSPORTER ATP-BINDING PROTEIN"/>
    <property type="match status" value="1"/>
</dbReference>
<comment type="caution">
    <text evidence="9">The sequence shown here is derived from an EMBL/GenBank/DDBJ whole genome shotgun (WGS) entry which is preliminary data.</text>
</comment>
<dbReference type="InterPro" id="IPR017871">
    <property type="entry name" value="ABC_transporter-like_CS"/>
</dbReference>
<name>A0ABP8QFE5_9GAMM</name>
<dbReference type="InterPro" id="IPR003439">
    <property type="entry name" value="ABC_transporter-like_ATP-bd"/>
</dbReference>
<evidence type="ECO:0000313" key="10">
    <source>
        <dbReference type="Proteomes" id="UP001501321"/>
    </source>
</evidence>
<dbReference type="InterPro" id="IPR003593">
    <property type="entry name" value="AAA+_ATPase"/>
</dbReference>
<keyword evidence="10" id="KW-1185">Reference proteome</keyword>
<sequence>MTSNYLELSDVGMRFATPKGWFDALVNVNLKIAKGEFISLIGHSGCGKSTVLNLVAGLNDPTAGGIILDGREVAGPGPERSVVFQNHALLPWLSVYQNVELAVRQVMKGAGKAQIDEQVRYYLSLVQMDHALDKKPHEISGGMKQRVGIARALSLQPKVLLMDEPFGALDALTRAHLQDALMEIQAELHNTVIMITHDVDEAVLLSDRIVMMTNGPAATIGEILDITLPRPRDRVALADNPDYHHLRQQVLSFLYEKHSKVTRLKSKADSKAAVA</sequence>
<dbReference type="CDD" id="cd03293">
    <property type="entry name" value="ABC_NrtD_SsuB_transporters"/>
    <property type="match status" value="1"/>
</dbReference>
<accession>A0ABP8QFE5</accession>
<comment type="similarity">
    <text evidence="2">Belongs to the ABC transporter superfamily.</text>
</comment>
<dbReference type="InterPro" id="IPR005890">
    <property type="entry name" value="NO3_transporter_ATP-bd-like"/>
</dbReference>
<keyword evidence="4" id="KW-1003">Cell membrane</keyword>
<dbReference type="Proteomes" id="UP001501321">
    <property type="component" value="Unassembled WGS sequence"/>
</dbReference>
<dbReference type="GO" id="GO:0005524">
    <property type="term" value="F:ATP binding"/>
    <property type="evidence" value="ECO:0007669"/>
    <property type="project" value="UniProtKB-KW"/>
</dbReference>
<evidence type="ECO:0000256" key="3">
    <source>
        <dbReference type="ARBA" id="ARBA00022448"/>
    </source>
</evidence>
<dbReference type="SUPFAM" id="SSF52540">
    <property type="entry name" value="P-loop containing nucleoside triphosphate hydrolases"/>
    <property type="match status" value="1"/>
</dbReference>
<keyword evidence="5" id="KW-0547">Nucleotide-binding</keyword>
<comment type="subcellular location">
    <subcellularLocation>
        <location evidence="1">Cell membrane</location>
        <topology evidence="1">Peripheral membrane protein</topology>
    </subcellularLocation>
</comment>
<dbReference type="PROSITE" id="PS00211">
    <property type="entry name" value="ABC_TRANSPORTER_1"/>
    <property type="match status" value="1"/>
</dbReference>